<dbReference type="EMBL" id="CP136512">
    <property type="protein sequence ID" value="WOD15676.1"/>
    <property type="molecule type" value="Genomic_DNA"/>
</dbReference>
<dbReference type="SUPFAM" id="SSF46689">
    <property type="entry name" value="Homeodomain-like"/>
    <property type="match status" value="1"/>
</dbReference>
<evidence type="ECO:0000256" key="2">
    <source>
        <dbReference type="ARBA" id="ARBA00023125"/>
    </source>
</evidence>
<keyword evidence="8" id="KW-1185">Reference proteome</keyword>
<dbReference type="PROSITE" id="PS50977">
    <property type="entry name" value="HTH_TETR_2"/>
    <property type="match status" value="1"/>
</dbReference>
<evidence type="ECO:0000313" key="8">
    <source>
        <dbReference type="Proteomes" id="UP001302652"/>
    </source>
</evidence>
<dbReference type="InterPro" id="IPR009057">
    <property type="entry name" value="Homeodomain-like_sf"/>
</dbReference>
<reference evidence="7 8" key="1">
    <citation type="submission" date="2023-10" db="EMBL/GenBank/DDBJ databases">
        <title>Surface-active antibiotics is a multifunctional adaptation for post-fire microbes.</title>
        <authorList>
            <person name="Liu M.D."/>
            <person name="Du Y."/>
            <person name="Koupaei S.K."/>
            <person name="Kim N.R."/>
            <person name="Zhang W."/>
            <person name="Traxler M.F."/>
        </authorList>
    </citation>
    <scope>NUCLEOTIDE SEQUENCE [LARGE SCALE GENOMIC DNA]</scope>
    <source>
        <strain evidence="7 8">F3</strain>
    </source>
</reference>
<dbReference type="InterPro" id="IPR036271">
    <property type="entry name" value="Tet_transcr_reg_TetR-rel_C_sf"/>
</dbReference>
<accession>A0ABZ0EEN2</accession>
<sequence>MKSTAHPQSSSKPASRKAGEICPRGRPREFDTEAVLASASQVFWNHGYHATSIEDLCKATGLLRGSLYGVFGDKHGILLAALDHYAEGSVARLAERLNAPVPPEEALRNALLHYARVACALTGERSCFITNTTLEMQPGDEELRSRVAAVQRRMATLLAASVIRGQASGAFNSTLDEKAVGDFLLCVMQGLRVLGRVAHKEDALTGIVDVAMRALV</sequence>
<name>A0ABZ0EEN2_9BURK</name>
<keyword evidence="3" id="KW-0804">Transcription</keyword>
<evidence type="ECO:0000256" key="5">
    <source>
        <dbReference type="SAM" id="MobiDB-lite"/>
    </source>
</evidence>
<feature type="domain" description="HTH tetR-type" evidence="6">
    <location>
        <begin position="29"/>
        <end position="89"/>
    </location>
</feature>
<dbReference type="Gene3D" id="1.10.357.10">
    <property type="entry name" value="Tetracycline Repressor, domain 2"/>
    <property type="match status" value="1"/>
</dbReference>
<evidence type="ECO:0000256" key="3">
    <source>
        <dbReference type="ARBA" id="ARBA00023163"/>
    </source>
</evidence>
<evidence type="ECO:0000259" key="6">
    <source>
        <dbReference type="PROSITE" id="PS50977"/>
    </source>
</evidence>
<evidence type="ECO:0000313" key="7">
    <source>
        <dbReference type="EMBL" id="WOD15676.1"/>
    </source>
</evidence>
<feature type="region of interest" description="Disordered" evidence="5">
    <location>
        <begin position="1"/>
        <end position="24"/>
    </location>
</feature>
<keyword evidence="1" id="KW-0805">Transcription regulation</keyword>
<proteinExistence type="predicted"/>
<dbReference type="SUPFAM" id="SSF48498">
    <property type="entry name" value="Tetracyclin repressor-like, C-terminal domain"/>
    <property type="match status" value="1"/>
</dbReference>
<evidence type="ECO:0000256" key="4">
    <source>
        <dbReference type="PROSITE-ProRule" id="PRU00335"/>
    </source>
</evidence>
<dbReference type="InterPro" id="IPR001647">
    <property type="entry name" value="HTH_TetR"/>
</dbReference>
<dbReference type="Pfam" id="PF00440">
    <property type="entry name" value="TetR_N"/>
    <property type="match status" value="1"/>
</dbReference>
<dbReference type="Pfam" id="PF16925">
    <property type="entry name" value="TetR_C_13"/>
    <property type="match status" value="1"/>
</dbReference>
<feature type="DNA-binding region" description="H-T-H motif" evidence="4">
    <location>
        <begin position="52"/>
        <end position="71"/>
    </location>
</feature>
<gene>
    <name evidence="7" type="ORF">RW095_20705</name>
</gene>
<dbReference type="InterPro" id="IPR011075">
    <property type="entry name" value="TetR_C"/>
</dbReference>
<protein>
    <submittedName>
        <fullName evidence="7">TetR/AcrR family transcriptional regulator</fullName>
    </submittedName>
</protein>
<feature type="compositionally biased region" description="Polar residues" evidence="5">
    <location>
        <begin position="1"/>
        <end position="13"/>
    </location>
</feature>
<evidence type="ECO:0000256" key="1">
    <source>
        <dbReference type="ARBA" id="ARBA00023015"/>
    </source>
</evidence>
<dbReference type="PANTHER" id="PTHR47506">
    <property type="entry name" value="TRANSCRIPTIONAL REGULATORY PROTEIN"/>
    <property type="match status" value="1"/>
</dbReference>
<organism evidence="7 8">
    <name type="scientific">Paraburkholderia kirstenboschensis</name>
    <dbReference type="NCBI Taxonomy" id="1245436"/>
    <lineage>
        <taxon>Bacteria</taxon>
        <taxon>Pseudomonadati</taxon>
        <taxon>Pseudomonadota</taxon>
        <taxon>Betaproteobacteria</taxon>
        <taxon>Burkholderiales</taxon>
        <taxon>Burkholderiaceae</taxon>
        <taxon>Paraburkholderia</taxon>
    </lineage>
</organism>
<dbReference type="Proteomes" id="UP001302652">
    <property type="component" value="Chromosome 2"/>
</dbReference>
<dbReference type="RefSeq" id="WP_317018033.1">
    <property type="nucleotide sequence ID" value="NZ_CP136512.1"/>
</dbReference>
<dbReference type="PANTHER" id="PTHR47506:SF10">
    <property type="entry name" value="TRANSCRIPTIONAL REGULATORY PROTEIN"/>
    <property type="match status" value="1"/>
</dbReference>
<dbReference type="Gene3D" id="1.10.10.60">
    <property type="entry name" value="Homeodomain-like"/>
    <property type="match status" value="1"/>
</dbReference>
<keyword evidence="2 4" id="KW-0238">DNA-binding</keyword>